<keyword evidence="6 7" id="KW-0472">Membrane</keyword>
<keyword evidence="2" id="KW-0813">Transport</keyword>
<dbReference type="SUPFAM" id="SSF161098">
    <property type="entry name" value="MetI-like"/>
    <property type="match status" value="1"/>
</dbReference>
<evidence type="ECO:0000313" key="9">
    <source>
        <dbReference type="Proteomes" id="UP000605361"/>
    </source>
</evidence>
<reference evidence="8" key="1">
    <citation type="submission" date="2020-11" db="EMBL/GenBank/DDBJ databases">
        <title>Whole-genome analyses of Nonomuraea sp. K274.</title>
        <authorList>
            <person name="Veyisoglu A."/>
        </authorList>
    </citation>
    <scope>NUCLEOTIDE SEQUENCE</scope>
    <source>
        <strain evidence="8">K274</strain>
    </source>
</reference>
<dbReference type="Gene3D" id="1.10.3720.10">
    <property type="entry name" value="MetI-like"/>
    <property type="match status" value="2"/>
</dbReference>
<feature type="transmembrane region" description="Helical" evidence="7">
    <location>
        <begin position="150"/>
        <end position="171"/>
    </location>
</feature>
<dbReference type="InterPro" id="IPR035906">
    <property type="entry name" value="MetI-like_sf"/>
</dbReference>
<evidence type="ECO:0000256" key="3">
    <source>
        <dbReference type="ARBA" id="ARBA00022475"/>
    </source>
</evidence>
<dbReference type="InterPro" id="IPR051393">
    <property type="entry name" value="ABC_transporter_permease"/>
</dbReference>
<dbReference type="EMBL" id="JADOGI010000553">
    <property type="protein sequence ID" value="MBF8194722.1"/>
    <property type="molecule type" value="Genomic_DNA"/>
</dbReference>
<feature type="non-terminal residue" evidence="8">
    <location>
        <position position="278"/>
    </location>
</feature>
<protein>
    <submittedName>
        <fullName evidence="8">Sugar ABC transporter permease</fullName>
    </submittedName>
</protein>
<dbReference type="GO" id="GO:0005886">
    <property type="term" value="C:plasma membrane"/>
    <property type="evidence" value="ECO:0007669"/>
    <property type="project" value="UniProtKB-SubCell"/>
</dbReference>
<comment type="subcellular location">
    <subcellularLocation>
        <location evidence="1">Cell membrane</location>
        <topology evidence="1">Multi-pass membrane protein</topology>
    </subcellularLocation>
</comment>
<dbReference type="RefSeq" id="WP_195903522.1">
    <property type="nucleotide sequence ID" value="NZ_JADOGI010000553.1"/>
</dbReference>
<feature type="transmembrane region" description="Helical" evidence="7">
    <location>
        <begin position="103"/>
        <end position="122"/>
    </location>
</feature>
<gene>
    <name evidence="8" type="ORF">ITP53_55565</name>
</gene>
<dbReference type="PANTHER" id="PTHR30193">
    <property type="entry name" value="ABC TRANSPORTER PERMEASE PROTEIN"/>
    <property type="match status" value="1"/>
</dbReference>
<evidence type="ECO:0000256" key="5">
    <source>
        <dbReference type="ARBA" id="ARBA00022989"/>
    </source>
</evidence>
<dbReference type="Proteomes" id="UP000605361">
    <property type="component" value="Unassembled WGS sequence"/>
</dbReference>
<feature type="transmembrane region" description="Helical" evidence="7">
    <location>
        <begin position="183"/>
        <end position="208"/>
    </location>
</feature>
<evidence type="ECO:0000256" key="1">
    <source>
        <dbReference type="ARBA" id="ARBA00004651"/>
    </source>
</evidence>
<accession>A0A931F6I0</accession>
<keyword evidence="4 7" id="KW-0812">Transmembrane</keyword>
<feature type="transmembrane region" description="Helical" evidence="7">
    <location>
        <begin position="61"/>
        <end position="91"/>
    </location>
</feature>
<keyword evidence="5 7" id="KW-1133">Transmembrane helix</keyword>
<sequence>PQAPSRALGWLLAVPAFLGTLISLVLPTAQTIWLSLQSGGVLTESTFAGMSNYLEQSTRDAFWRALGFTLSLTLVPLLVAVVVAPLLALALDRAGAWPRRAGRVALSLSIVTFSPVGVAVAWTRGLLPDASGVAALAEGLREPGTAPGTLRLIVAAATFGVVCALGMIAFLPVLRGGTVAPGMLVVGALVALATVAVGLQTFAIGLALTGGGPERSTETLAVLQYDHAFRMAQFGPGASVAARTGVILAVLGIVATVIALASRLRITLTPRAPHLPQT</sequence>
<dbReference type="AlphaFoldDB" id="A0A931F6I0"/>
<keyword evidence="3" id="KW-1003">Cell membrane</keyword>
<feature type="transmembrane region" description="Helical" evidence="7">
    <location>
        <begin position="240"/>
        <end position="261"/>
    </location>
</feature>
<name>A0A931F6I0_9ACTN</name>
<proteinExistence type="predicted"/>
<evidence type="ECO:0000256" key="4">
    <source>
        <dbReference type="ARBA" id="ARBA00022692"/>
    </source>
</evidence>
<feature type="transmembrane region" description="Helical" evidence="7">
    <location>
        <begin position="7"/>
        <end position="26"/>
    </location>
</feature>
<evidence type="ECO:0000313" key="8">
    <source>
        <dbReference type="EMBL" id="MBF8194722.1"/>
    </source>
</evidence>
<comment type="caution">
    <text evidence="8">The sequence shown here is derived from an EMBL/GenBank/DDBJ whole genome shotgun (WGS) entry which is preliminary data.</text>
</comment>
<evidence type="ECO:0000256" key="6">
    <source>
        <dbReference type="ARBA" id="ARBA00023136"/>
    </source>
</evidence>
<organism evidence="8 9">
    <name type="scientific">Nonomuraea cypriaca</name>
    <dbReference type="NCBI Taxonomy" id="1187855"/>
    <lineage>
        <taxon>Bacteria</taxon>
        <taxon>Bacillati</taxon>
        <taxon>Actinomycetota</taxon>
        <taxon>Actinomycetes</taxon>
        <taxon>Streptosporangiales</taxon>
        <taxon>Streptosporangiaceae</taxon>
        <taxon>Nonomuraea</taxon>
    </lineage>
</organism>
<evidence type="ECO:0000256" key="7">
    <source>
        <dbReference type="SAM" id="Phobius"/>
    </source>
</evidence>
<evidence type="ECO:0000256" key="2">
    <source>
        <dbReference type="ARBA" id="ARBA00022448"/>
    </source>
</evidence>
<keyword evidence="9" id="KW-1185">Reference proteome</keyword>
<feature type="non-terminal residue" evidence="8">
    <location>
        <position position="1"/>
    </location>
</feature>
<dbReference type="PANTHER" id="PTHR30193:SF37">
    <property type="entry name" value="INNER MEMBRANE ABC TRANSPORTER PERMEASE PROTEIN YCJO"/>
    <property type="match status" value="1"/>
</dbReference>